<evidence type="ECO:0000256" key="2">
    <source>
        <dbReference type="SAM" id="SignalP"/>
    </source>
</evidence>
<feature type="compositionally biased region" description="Low complexity" evidence="1">
    <location>
        <begin position="36"/>
        <end position="45"/>
    </location>
</feature>
<name>A0ABZ1PAW7_9ACTN</name>
<evidence type="ECO:0000256" key="1">
    <source>
        <dbReference type="SAM" id="MobiDB-lite"/>
    </source>
</evidence>
<feature type="signal peptide" evidence="2">
    <location>
        <begin position="1"/>
        <end position="25"/>
    </location>
</feature>
<feature type="region of interest" description="Disordered" evidence="1">
    <location>
        <begin position="227"/>
        <end position="258"/>
    </location>
</feature>
<evidence type="ECO:0000313" key="4">
    <source>
        <dbReference type="Proteomes" id="UP001346877"/>
    </source>
</evidence>
<protein>
    <submittedName>
        <fullName evidence="3">Uncharacterized protein</fullName>
    </submittedName>
</protein>
<dbReference type="Proteomes" id="UP001346877">
    <property type="component" value="Chromosome"/>
</dbReference>
<keyword evidence="4" id="KW-1185">Reference proteome</keyword>
<dbReference type="EMBL" id="CP107941">
    <property type="protein sequence ID" value="WUI81193.1"/>
    <property type="molecule type" value="Genomic_DNA"/>
</dbReference>
<gene>
    <name evidence="3" type="ORF">OG375_25245</name>
</gene>
<feature type="compositionally biased region" description="Pro residues" evidence="1">
    <location>
        <begin position="234"/>
        <end position="246"/>
    </location>
</feature>
<dbReference type="RefSeq" id="WP_328367946.1">
    <property type="nucleotide sequence ID" value="NZ_CP107941.1"/>
</dbReference>
<accession>A0ABZ1PAW7</accession>
<proteinExistence type="predicted"/>
<sequence>MVSRRTRRTVVSVVAGGLFALGVVAPGPAAAPLPRAAQADGAAAPEPREPRPPLLPADFQGTGRYVVRDLGIDVPFRWQGRDGNSQMIAGGPEHPIWFTNLIYGNTLYTLTYRWPNIPLFPPRACSKVPGFFNRQIFNDKLKTARFVGPEILQGDKDRHVDHWRVGVVGGSTVPGEFFRFPLALGDIYVDQRDSSRWWQVLQFSLQNIFDPELDEWFTLDTFDNRPGEVTLPDRCPPPPPETPARPRPGVFVAESGKR</sequence>
<feature type="chain" id="PRO_5047550250" evidence="2">
    <location>
        <begin position="26"/>
        <end position="258"/>
    </location>
</feature>
<keyword evidence="2" id="KW-0732">Signal</keyword>
<evidence type="ECO:0000313" key="3">
    <source>
        <dbReference type="EMBL" id="WUI81193.1"/>
    </source>
</evidence>
<organism evidence="3 4">
    <name type="scientific">Micromonospora zamorensis</name>
    <dbReference type="NCBI Taxonomy" id="709883"/>
    <lineage>
        <taxon>Bacteria</taxon>
        <taxon>Bacillati</taxon>
        <taxon>Actinomycetota</taxon>
        <taxon>Actinomycetes</taxon>
        <taxon>Micromonosporales</taxon>
        <taxon>Micromonosporaceae</taxon>
        <taxon>Micromonospora</taxon>
    </lineage>
</organism>
<feature type="region of interest" description="Disordered" evidence="1">
    <location>
        <begin position="36"/>
        <end position="55"/>
    </location>
</feature>
<reference evidence="3 4" key="1">
    <citation type="submission" date="2022-10" db="EMBL/GenBank/DDBJ databases">
        <title>The complete genomes of actinobacterial strains from the NBC collection.</title>
        <authorList>
            <person name="Joergensen T.S."/>
            <person name="Alvarez Arevalo M."/>
            <person name="Sterndorff E.B."/>
            <person name="Faurdal D."/>
            <person name="Vuksanovic O."/>
            <person name="Mourched A.-S."/>
            <person name="Charusanti P."/>
            <person name="Shaw S."/>
            <person name="Blin K."/>
            <person name="Weber T."/>
        </authorList>
    </citation>
    <scope>NUCLEOTIDE SEQUENCE [LARGE SCALE GENOMIC DNA]</scope>
    <source>
        <strain evidence="3 4">NBC_00396</strain>
    </source>
</reference>